<dbReference type="EMBL" id="BMTF01000010">
    <property type="protein sequence ID" value="GGV86714.1"/>
    <property type="molecule type" value="Genomic_DNA"/>
</dbReference>
<comment type="cofactor">
    <cofactor evidence="1">
        <name>Mg(2+)</name>
        <dbReference type="ChEBI" id="CHEBI:18420"/>
    </cofactor>
</comment>
<evidence type="ECO:0000256" key="3">
    <source>
        <dbReference type="ARBA" id="ARBA00022842"/>
    </source>
</evidence>
<dbReference type="InterPro" id="IPR029017">
    <property type="entry name" value="Enolase-like_N"/>
</dbReference>
<dbReference type="PROSITE" id="PS00908">
    <property type="entry name" value="MR_MLE_1"/>
    <property type="match status" value="1"/>
</dbReference>
<keyword evidence="2" id="KW-0479">Metal-binding</keyword>
<dbReference type="Proteomes" id="UP000660675">
    <property type="component" value="Unassembled WGS sequence"/>
</dbReference>
<dbReference type="Gene3D" id="3.20.20.120">
    <property type="entry name" value="Enolase-like C-terminal domain"/>
    <property type="match status" value="1"/>
</dbReference>
<dbReference type="InterPro" id="IPR013342">
    <property type="entry name" value="Mandelate_racemase_C"/>
</dbReference>
<comment type="caution">
    <text evidence="5">The sequence shown here is derived from an EMBL/GenBank/DDBJ whole genome shotgun (WGS) entry which is preliminary data.</text>
</comment>
<evidence type="ECO:0000256" key="2">
    <source>
        <dbReference type="ARBA" id="ARBA00022723"/>
    </source>
</evidence>
<evidence type="ECO:0000313" key="6">
    <source>
        <dbReference type="Proteomes" id="UP000660675"/>
    </source>
</evidence>
<keyword evidence="3" id="KW-0460">Magnesium</keyword>
<dbReference type="Gene3D" id="3.30.390.10">
    <property type="entry name" value="Enolase-like, N-terminal domain"/>
    <property type="match status" value="1"/>
</dbReference>
<gene>
    <name evidence="5" type="ORF">GCM10015535_35400</name>
</gene>
<dbReference type="SFLD" id="SFLDG00179">
    <property type="entry name" value="mandelate_racemase"/>
    <property type="match status" value="1"/>
</dbReference>
<dbReference type="InterPro" id="IPR010773">
    <property type="entry name" value="Mycophage_PG1_Gp7"/>
</dbReference>
<keyword evidence="6" id="KW-1185">Reference proteome</keyword>
<dbReference type="RefSeq" id="WP_189544680.1">
    <property type="nucleotide sequence ID" value="NZ_BMTF01000010.1"/>
</dbReference>
<dbReference type="Pfam" id="PF07098">
    <property type="entry name" value="DUF1360"/>
    <property type="match status" value="1"/>
</dbReference>
<protein>
    <recommendedName>
        <fullName evidence="4">Mandelate racemase/muconate lactonizing enzyme C-terminal domain-containing protein</fullName>
    </recommendedName>
</protein>
<organism evidence="5 6">
    <name type="scientific">Streptomyces gelaticus</name>
    <dbReference type="NCBI Taxonomy" id="285446"/>
    <lineage>
        <taxon>Bacteria</taxon>
        <taxon>Bacillati</taxon>
        <taxon>Actinomycetota</taxon>
        <taxon>Actinomycetes</taxon>
        <taxon>Kitasatosporales</taxon>
        <taxon>Streptomycetaceae</taxon>
        <taxon>Streptomyces</taxon>
    </lineage>
</organism>
<evidence type="ECO:0000256" key="1">
    <source>
        <dbReference type="ARBA" id="ARBA00001946"/>
    </source>
</evidence>
<dbReference type="SUPFAM" id="SSF51604">
    <property type="entry name" value="Enolase C-terminal domain-like"/>
    <property type="match status" value="1"/>
</dbReference>
<dbReference type="Pfam" id="PF02746">
    <property type="entry name" value="MR_MLE_N"/>
    <property type="match status" value="1"/>
</dbReference>
<evidence type="ECO:0000259" key="4">
    <source>
        <dbReference type="SMART" id="SM00922"/>
    </source>
</evidence>
<proteinExistence type="predicted"/>
<name>A0ABQ2W0B2_9ACTN</name>
<dbReference type="SMART" id="SM00922">
    <property type="entry name" value="MR_MLE"/>
    <property type="match status" value="1"/>
</dbReference>
<accession>A0ABQ2W0B2</accession>
<dbReference type="PANTHER" id="PTHR13794">
    <property type="entry name" value="ENOLASE SUPERFAMILY, MANDELATE RACEMASE"/>
    <property type="match status" value="1"/>
</dbReference>
<dbReference type="InterPro" id="IPR046945">
    <property type="entry name" value="RHMD-like"/>
</dbReference>
<dbReference type="Pfam" id="PF13378">
    <property type="entry name" value="MR_MLE_C"/>
    <property type="match status" value="1"/>
</dbReference>
<evidence type="ECO:0000313" key="5">
    <source>
        <dbReference type="EMBL" id="GGV86714.1"/>
    </source>
</evidence>
<dbReference type="PANTHER" id="PTHR13794:SF58">
    <property type="entry name" value="MITOCHONDRIAL ENOLASE SUPERFAMILY MEMBER 1"/>
    <property type="match status" value="1"/>
</dbReference>
<dbReference type="InterPro" id="IPR013341">
    <property type="entry name" value="Mandelate_racemase_N_dom"/>
</dbReference>
<dbReference type="SFLD" id="SFLDS00001">
    <property type="entry name" value="Enolase"/>
    <property type="match status" value="1"/>
</dbReference>
<feature type="domain" description="Mandelate racemase/muconate lactonizing enzyme C-terminal" evidence="4">
    <location>
        <begin position="296"/>
        <end position="397"/>
    </location>
</feature>
<dbReference type="InterPro" id="IPR018110">
    <property type="entry name" value="Mandel_Rmase/mucon_lact_enz_CS"/>
</dbReference>
<dbReference type="InterPro" id="IPR029065">
    <property type="entry name" value="Enolase_C-like"/>
</dbReference>
<dbReference type="SUPFAM" id="SSF54826">
    <property type="entry name" value="Enolase N-terminal domain-like"/>
    <property type="match status" value="1"/>
</dbReference>
<reference evidence="6" key="1">
    <citation type="journal article" date="2019" name="Int. J. Syst. Evol. Microbiol.">
        <title>The Global Catalogue of Microorganisms (GCM) 10K type strain sequencing project: providing services to taxonomists for standard genome sequencing and annotation.</title>
        <authorList>
            <consortium name="The Broad Institute Genomics Platform"/>
            <consortium name="The Broad Institute Genome Sequencing Center for Infectious Disease"/>
            <person name="Wu L."/>
            <person name="Ma J."/>
        </authorList>
    </citation>
    <scope>NUCLEOTIDE SEQUENCE [LARGE SCALE GENOMIC DNA]</scope>
    <source>
        <strain evidence="6">JCM 4376</strain>
    </source>
</reference>
<dbReference type="InterPro" id="IPR036849">
    <property type="entry name" value="Enolase-like_C_sf"/>
</dbReference>
<sequence>MTSPHGRLQREARACFGHIDRPLTAYPGLIGVYAAAPAIRAAVQATHQFGRLITRAPSTNPRRAPFPHSQGMCAPLELEEVRGTGTRRAIGKWDSWSICTGLWIATGYTAGLLFAPRTSRIAPRHPGGPGRSRLPAVRTNDHPALLRRDAVTSWPTPTVDNLQVWVLDFPTDAPEADGTATWTSTTMVLVQAQSTTTHGYGWTYGAAACASVITDLLADHVIGRSAFDVPGTNEAMHRALRNAGRPGIGGYALSAVDIALWDLKAKLLDLPLADLLGRVQDGVPVYGSGGFTTYDSQQLEKQLRGWTKQSAIPRVKIKIGEEWGSREDRDLTRIRETRQIIGPDAELYVDANGAYTAKQAIRLAKTFQEFDVRWFEEPVSSDDLTGLARVRAASAADVAAGEYGFTLPYFAAMAPTVDCLQADATRCGGITVWLRAAALAQSHGLDLSGHCAPHVHAHAAATIPNLRHLEWFHDHVRIENLLFDGTLDPTGGELCPGADGAPGHSMTPRYDVLVRHTRTSGAEPASGP</sequence>